<dbReference type="InterPro" id="IPR038072">
    <property type="entry name" value="GspK_central_sf"/>
</dbReference>
<keyword evidence="7" id="KW-0653">Protein transport</keyword>
<dbReference type="Gene3D" id="1.10.40.60">
    <property type="entry name" value="EpsJ-like"/>
    <property type="match status" value="1"/>
</dbReference>
<protein>
    <recommendedName>
        <fullName evidence="10">T2SS protein K first SAM-like domain-containing protein</fullName>
    </recommendedName>
</protein>
<comment type="subcellular location">
    <subcellularLocation>
        <location evidence="1">Cell inner membrane</location>
    </subcellularLocation>
</comment>
<keyword evidence="5" id="KW-0997">Cell inner membrane</keyword>
<dbReference type="Pfam" id="PF21687">
    <property type="entry name" value="T2SSK_1st"/>
    <property type="match status" value="1"/>
</dbReference>
<comment type="caution">
    <text evidence="11">The sequence shown here is derived from an EMBL/GenBank/DDBJ whole genome shotgun (WGS) entry which is preliminary data.</text>
</comment>
<dbReference type="SUPFAM" id="SSF158544">
    <property type="entry name" value="GspK insert domain-like"/>
    <property type="match status" value="1"/>
</dbReference>
<keyword evidence="12" id="KW-1185">Reference proteome</keyword>
<evidence type="ECO:0000256" key="2">
    <source>
        <dbReference type="ARBA" id="ARBA00007246"/>
    </source>
</evidence>
<evidence type="ECO:0000256" key="6">
    <source>
        <dbReference type="ARBA" id="ARBA00022692"/>
    </source>
</evidence>
<dbReference type="InterPro" id="IPR005628">
    <property type="entry name" value="GspK"/>
</dbReference>
<evidence type="ECO:0000259" key="10">
    <source>
        <dbReference type="Pfam" id="PF21687"/>
    </source>
</evidence>
<evidence type="ECO:0000256" key="1">
    <source>
        <dbReference type="ARBA" id="ARBA00004533"/>
    </source>
</evidence>
<keyword evidence="9" id="KW-0472">Membrane</keyword>
<evidence type="ECO:0000256" key="7">
    <source>
        <dbReference type="ARBA" id="ARBA00022927"/>
    </source>
</evidence>
<comment type="similarity">
    <text evidence="2">Belongs to the GSP K family.</text>
</comment>
<evidence type="ECO:0000256" key="3">
    <source>
        <dbReference type="ARBA" id="ARBA00022448"/>
    </source>
</evidence>
<keyword evidence="8" id="KW-1133">Transmembrane helix</keyword>
<dbReference type="RefSeq" id="WP_330198228.1">
    <property type="nucleotide sequence ID" value="NZ_JAZDRP010000002.1"/>
</dbReference>
<organism evidence="11 12">
    <name type="scientific">Hyphobacterium lacteum</name>
    <dbReference type="NCBI Taxonomy" id="3116575"/>
    <lineage>
        <taxon>Bacteria</taxon>
        <taxon>Pseudomonadati</taxon>
        <taxon>Pseudomonadota</taxon>
        <taxon>Alphaproteobacteria</taxon>
        <taxon>Maricaulales</taxon>
        <taxon>Maricaulaceae</taxon>
        <taxon>Hyphobacterium</taxon>
    </lineage>
</organism>
<dbReference type="InterPro" id="IPR049031">
    <property type="entry name" value="T2SSK_SAM-like_1st"/>
</dbReference>
<dbReference type="PANTHER" id="PTHR38831:SF1">
    <property type="entry name" value="TYPE II SECRETION SYSTEM PROTEIN K-RELATED"/>
    <property type="match status" value="1"/>
</dbReference>
<sequence length="292" mass="31273">MNDRRGLSLLIVIALLGTLAVTAGMAALAARISTSYAFAGMERLQLDNAIDSAVARTAVRLSNEDDRWIADGRLYEMQINGLGLRIRAQAEPGRFDLNHGSAETLTALLEDLDVSSLTARRIAGAMIDWRDEDDTVGENGAEATAYRAAGQMPPGNRAFLAVEEFRNVLGVDDGIYQRAAPYLTIHGGEAVAARYAPPALIEAAGVSAGDARRIVSARRGNRPPPESDGAARFDPAQPAIYALFVEAEAASGARLAREVIVSLPGEQSLYDTLSRHSHVFGYADFLDPEPDH</sequence>
<evidence type="ECO:0000256" key="4">
    <source>
        <dbReference type="ARBA" id="ARBA00022475"/>
    </source>
</evidence>
<evidence type="ECO:0000256" key="5">
    <source>
        <dbReference type="ARBA" id="ARBA00022519"/>
    </source>
</evidence>
<dbReference type="Proteomes" id="UP001354971">
    <property type="component" value="Unassembled WGS sequence"/>
</dbReference>
<proteinExistence type="inferred from homology"/>
<reference evidence="11 12" key="1">
    <citation type="submission" date="2024-01" db="EMBL/GenBank/DDBJ databases">
        <title>Hyphobacterium bacterium isolated from marine sediment.</title>
        <authorList>
            <person name="Zhao S."/>
        </authorList>
    </citation>
    <scope>NUCLEOTIDE SEQUENCE [LARGE SCALE GENOMIC DNA]</scope>
    <source>
        <strain evidence="12">HN65</strain>
    </source>
</reference>
<gene>
    <name evidence="11" type="ORF">V0U79_04250</name>
</gene>
<keyword evidence="4" id="KW-1003">Cell membrane</keyword>
<evidence type="ECO:0000256" key="9">
    <source>
        <dbReference type="ARBA" id="ARBA00023136"/>
    </source>
</evidence>
<evidence type="ECO:0000256" key="8">
    <source>
        <dbReference type="ARBA" id="ARBA00022989"/>
    </source>
</evidence>
<evidence type="ECO:0000313" key="12">
    <source>
        <dbReference type="Proteomes" id="UP001354971"/>
    </source>
</evidence>
<dbReference type="PANTHER" id="PTHR38831">
    <property type="entry name" value="TYPE II SECRETION SYSTEM PROTEIN K"/>
    <property type="match status" value="1"/>
</dbReference>
<evidence type="ECO:0000313" key="11">
    <source>
        <dbReference type="EMBL" id="MEE2525566.1"/>
    </source>
</evidence>
<dbReference type="EMBL" id="JAZDRP010000002">
    <property type="protein sequence ID" value="MEE2525566.1"/>
    <property type="molecule type" value="Genomic_DNA"/>
</dbReference>
<name>A0ABU7LNR3_9PROT</name>
<accession>A0ABU7LNR3</accession>
<feature type="domain" description="T2SS protein K first SAM-like" evidence="10">
    <location>
        <begin position="98"/>
        <end position="185"/>
    </location>
</feature>
<keyword evidence="6" id="KW-0812">Transmembrane</keyword>
<keyword evidence="3" id="KW-0813">Transport</keyword>